<sequence>LPLYTREQHFSFCLILVSVLNDSPHLSWVLILLLFKEHRICFSLKEIFGKGWIVSVGGFEGILAKQVICSCWRDLCRSCFWVRIAMS</sequence>
<reference evidence="1" key="2">
    <citation type="submission" date="2025-08" db="UniProtKB">
        <authorList>
            <consortium name="Ensembl"/>
        </authorList>
    </citation>
    <scope>IDENTIFICATION</scope>
</reference>
<reference evidence="1 2" key="1">
    <citation type="journal article" date="2012" name="Nature">
        <title>The genomic landscape of species divergence in Ficedula flycatchers.</title>
        <authorList>
            <person name="Ellegren H."/>
            <person name="Smeds L."/>
            <person name="Burri R."/>
            <person name="Olason P.I."/>
            <person name="Backstrom N."/>
            <person name="Kawakami T."/>
            <person name="Kunstner A."/>
            <person name="Makinen H."/>
            <person name="Nadachowska-Brzyska K."/>
            <person name="Qvarnstrom A."/>
            <person name="Uebbing S."/>
            <person name="Wolf J.B."/>
        </authorList>
    </citation>
    <scope>NUCLEOTIDE SEQUENCE [LARGE SCALE GENOMIC DNA]</scope>
</reference>
<organism evidence="1 2">
    <name type="scientific">Ficedula albicollis</name>
    <name type="common">Collared flycatcher</name>
    <name type="synonym">Muscicapa albicollis</name>
    <dbReference type="NCBI Taxonomy" id="59894"/>
    <lineage>
        <taxon>Eukaryota</taxon>
        <taxon>Metazoa</taxon>
        <taxon>Chordata</taxon>
        <taxon>Craniata</taxon>
        <taxon>Vertebrata</taxon>
        <taxon>Euteleostomi</taxon>
        <taxon>Archelosauria</taxon>
        <taxon>Archosauria</taxon>
        <taxon>Dinosauria</taxon>
        <taxon>Saurischia</taxon>
        <taxon>Theropoda</taxon>
        <taxon>Coelurosauria</taxon>
        <taxon>Aves</taxon>
        <taxon>Neognathae</taxon>
        <taxon>Neoaves</taxon>
        <taxon>Telluraves</taxon>
        <taxon>Australaves</taxon>
        <taxon>Passeriformes</taxon>
        <taxon>Muscicapidae</taxon>
        <taxon>Ficedula</taxon>
    </lineage>
</organism>
<proteinExistence type="predicted"/>
<protein>
    <submittedName>
        <fullName evidence="1">Uncharacterized protein</fullName>
    </submittedName>
</protein>
<name>A0A803VE87_FICAL</name>
<reference evidence="1" key="3">
    <citation type="submission" date="2025-09" db="UniProtKB">
        <authorList>
            <consortium name="Ensembl"/>
        </authorList>
    </citation>
    <scope>IDENTIFICATION</scope>
</reference>
<evidence type="ECO:0000313" key="2">
    <source>
        <dbReference type="Proteomes" id="UP000016665"/>
    </source>
</evidence>
<evidence type="ECO:0000313" key="1">
    <source>
        <dbReference type="Ensembl" id="ENSFALP00000021043.1"/>
    </source>
</evidence>
<accession>A0A803VE87</accession>
<keyword evidence="2" id="KW-1185">Reference proteome</keyword>
<dbReference type="Proteomes" id="UP000016665">
    <property type="component" value="Chromosome 20"/>
</dbReference>
<dbReference type="Ensembl" id="ENSFALT00000044277.1">
    <property type="protein sequence ID" value="ENSFALP00000021043.1"/>
    <property type="gene ID" value="ENSFALG00000025915.1"/>
</dbReference>
<dbReference type="AlphaFoldDB" id="A0A803VE87"/>